<dbReference type="PANTHER" id="PTHR13068:SF161">
    <property type="entry name" value="F19K23.4 PROTEIN-RELATED"/>
    <property type="match status" value="1"/>
</dbReference>
<organism evidence="4 5">
    <name type="scientific">Camelina sativa</name>
    <name type="common">False flax</name>
    <name type="synonym">Myagrum sativum</name>
    <dbReference type="NCBI Taxonomy" id="90675"/>
    <lineage>
        <taxon>Eukaryota</taxon>
        <taxon>Viridiplantae</taxon>
        <taxon>Streptophyta</taxon>
        <taxon>Embryophyta</taxon>
        <taxon>Tracheophyta</taxon>
        <taxon>Spermatophyta</taxon>
        <taxon>Magnoliopsida</taxon>
        <taxon>eudicotyledons</taxon>
        <taxon>Gunneridae</taxon>
        <taxon>Pentapetalae</taxon>
        <taxon>rosids</taxon>
        <taxon>malvids</taxon>
        <taxon>Brassicales</taxon>
        <taxon>Brassicaceae</taxon>
        <taxon>Camelineae</taxon>
        <taxon>Camelina</taxon>
    </lineage>
</organism>
<dbReference type="Gene3D" id="1.25.70.10">
    <property type="entry name" value="Transcription termination factor 3, mitochondrial"/>
    <property type="match status" value="1"/>
</dbReference>
<dbReference type="Proteomes" id="UP000694864">
    <property type="component" value="Chromosome 9"/>
</dbReference>
<dbReference type="GeneID" id="104714543"/>
<evidence type="ECO:0000256" key="2">
    <source>
        <dbReference type="ARBA" id="ARBA00022472"/>
    </source>
</evidence>
<dbReference type="RefSeq" id="XP_010430248.1">
    <property type="nucleotide sequence ID" value="XM_010431946.2"/>
</dbReference>
<keyword evidence="2" id="KW-0805">Transcription regulation</keyword>
<dbReference type="SMART" id="SM00733">
    <property type="entry name" value="Mterf"/>
    <property type="match status" value="7"/>
</dbReference>
<keyword evidence="3" id="KW-0809">Transit peptide</keyword>
<dbReference type="InterPro" id="IPR003690">
    <property type="entry name" value="MTERF"/>
</dbReference>
<dbReference type="InterPro" id="IPR038538">
    <property type="entry name" value="MTERF_sf"/>
</dbReference>
<name>A0ABM0TRP6_CAMSA</name>
<keyword evidence="2" id="KW-0806">Transcription termination</keyword>
<keyword evidence="2" id="KW-0804">Transcription</keyword>
<evidence type="ECO:0000256" key="1">
    <source>
        <dbReference type="ARBA" id="ARBA00007692"/>
    </source>
</evidence>
<reference evidence="5" key="2">
    <citation type="submission" date="2025-08" db="UniProtKB">
        <authorList>
            <consortium name="RefSeq"/>
        </authorList>
    </citation>
    <scope>IDENTIFICATION</scope>
    <source>
        <tissue evidence="5">Leaf</tissue>
    </source>
</reference>
<keyword evidence="4" id="KW-1185">Reference proteome</keyword>
<gene>
    <name evidence="5" type="primary">LOC104714543</name>
</gene>
<evidence type="ECO:0000313" key="5">
    <source>
        <dbReference type="RefSeq" id="XP_010430248.1"/>
    </source>
</evidence>
<evidence type="ECO:0000313" key="4">
    <source>
        <dbReference type="Proteomes" id="UP000694864"/>
    </source>
</evidence>
<comment type="similarity">
    <text evidence="1">Belongs to the mTERF family.</text>
</comment>
<protein>
    <submittedName>
        <fullName evidence="5">Transcription termination factor MTERF15, mitochondrial-like</fullName>
    </submittedName>
</protein>
<evidence type="ECO:0000256" key="3">
    <source>
        <dbReference type="ARBA" id="ARBA00022946"/>
    </source>
</evidence>
<dbReference type="Pfam" id="PF02536">
    <property type="entry name" value="mTERF"/>
    <property type="match status" value="1"/>
</dbReference>
<sequence length="461" mass="51841">MFSMILRGTRLVKLHKCCNFSVSVSAFSNSFSSVAGCRKGKIFTVSYLIDSLSLTTKLAESISKKVTFEDKVNPDSVLSLFRSYGFTDSQISNVITNYPGLLVADVEKSLAPKLQFLQSRGASSSELAEIVSSVPKILGKRGGKTISVYYDSIKEFIKADKGSKLCHSLPQGSKQENKIRNVMALRELGVPQKMLFHLFISDHHVCCGKERFEESLKRVVEMGVDPTTLKFIETLKVVYRLSDKTIKEKVNICKRLGFTGEDVWEMFTKCPCFLNNSEKKIIQTFETLKKCGLVEDEVLSVLKKFPICICISEHKILNCMETFLGLGFSRAEFITMVKHFPPCIGLSAEMVKKKAEFLVKKMNWPRKFLVSNPSVLGYNLEKRTVPRCNVIKALMSKGLLGDTGSKLPSIGSVLKSTDEKFLNMFVMMHVDKELVDELMAIFNGGRVSYSRKRQAFCYHSS</sequence>
<accession>A0ABM0TRP6</accession>
<dbReference type="PANTHER" id="PTHR13068">
    <property type="entry name" value="CGI-12 PROTEIN-RELATED"/>
    <property type="match status" value="1"/>
</dbReference>
<proteinExistence type="inferred from homology"/>
<reference evidence="4" key="1">
    <citation type="journal article" date="2014" name="Nat. Commun.">
        <title>The emerging biofuel crop Camelina sativa retains a highly undifferentiated hexaploid genome structure.</title>
        <authorList>
            <person name="Kagale S."/>
            <person name="Koh C."/>
            <person name="Nixon J."/>
            <person name="Bollina V."/>
            <person name="Clarke W.E."/>
            <person name="Tuteja R."/>
            <person name="Spillane C."/>
            <person name="Robinson S.J."/>
            <person name="Links M.G."/>
            <person name="Clarke C."/>
            <person name="Higgins E.E."/>
            <person name="Huebert T."/>
            <person name="Sharpe A.G."/>
            <person name="Parkin I.A."/>
        </authorList>
    </citation>
    <scope>NUCLEOTIDE SEQUENCE [LARGE SCALE GENOMIC DNA]</scope>
    <source>
        <strain evidence="4">cv. DH55</strain>
    </source>
</reference>